<protein>
    <submittedName>
        <fullName evidence="2">Uncharacterized protein</fullName>
    </submittedName>
</protein>
<feature type="transmembrane region" description="Helical" evidence="1">
    <location>
        <begin position="514"/>
        <end position="531"/>
    </location>
</feature>
<name>A0A813HPD3_POLGL</name>
<feature type="transmembrane region" description="Helical" evidence="1">
    <location>
        <begin position="537"/>
        <end position="560"/>
    </location>
</feature>
<keyword evidence="1" id="KW-0472">Membrane</keyword>
<feature type="transmembrane region" description="Helical" evidence="1">
    <location>
        <begin position="447"/>
        <end position="467"/>
    </location>
</feature>
<gene>
    <name evidence="2" type="ORF">PGLA1383_LOCUS55380</name>
</gene>
<dbReference type="EMBL" id="CAJNNV010032628">
    <property type="protein sequence ID" value="CAE8640545.1"/>
    <property type="molecule type" value="Genomic_DNA"/>
</dbReference>
<proteinExistence type="predicted"/>
<evidence type="ECO:0000313" key="2">
    <source>
        <dbReference type="EMBL" id="CAE8640545.1"/>
    </source>
</evidence>
<comment type="caution">
    <text evidence="2">The sequence shown here is derived from an EMBL/GenBank/DDBJ whole genome shotgun (WGS) entry which is preliminary data.</text>
</comment>
<accession>A0A813HPD3</accession>
<organism evidence="2 3">
    <name type="scientific">Polarella glacialis</name>
    <name type="common">Dinoflagellate</name>
    <dbReference type="NCBI Taxonomy" id="89957"/>
    <lineage>
        <taxon>Eukaryota</taxon>
        <taxon>Sar</taxon>
        <taxon>Alveolata</taxon>
        <taxon>Dinophyceae</taxon>
        <taxon>Suessiales</taxon>
        <taxon>Suessiaceae</taxon>
        <taxon>Polarella</taxon>
    </lineage>
</organism>
<keyword evidence="1" id="KW-1133">Transmembrane helix</keyword>
<evidence type="ECO:0000256" key="1">
    <source>
        <dbReference type="SAM" id="Phobius"/>
    </source>
</evidence>
<keyword evidence="1" id="KW-0812">Transmembrane</keyword>
<feature type="transmembrane region" description="Helical" evidence="1">
    <location>
        <begin position="409"/>
        <end position="426"/>
    </location>
</feature>
<sequence>AFGGCVAAPAQPHRWGALKVQFTNLLDATSCCSTEKLLIALTEVHAVGGSSWPEFEVAQDRLRALQSLKEELTAIAQLTSVEDIRQVLLKAEAMGARTDLQKVEEGEAWPHFELVAPKVLPYCEFRPLCAAAERQRHRLLALSKELIEGSQTADMTRLSSALQRAADLEISGSFLGCWQEVATADARLRDLQSLLSQLTETLGYSTNADVDGELNVGGNSANAQVLGNETNPPPPLGLALKLLEGATGLRSRLRAELSRAAALLRHFLHIYLNTSSGAIAASPAAESSPPAALAAGSAALLLGAAAAAGHRVLMSKAEGPFSDDNETGLTSWFPPVNQHQKRERIIVKKKRVRVVDGKEIPWNIFSPRAPYKGSKSAAQHKDDFVRMSYINVSLAVIGRVQSRISDDPALFLLLLTYFTVFYSILFEMVRHINLHISSSLARNLPGLCIVVSALLVIAGVLVVHLRLAFAQGNEFGMVYVGWVTFALLGHTAIQAMPVEWLASDAKLAAQGARLHVHHWYWSFLAAHFAIFDSPLSMLAQAAFLGIYIHGAACFGAEAIFEPVALSERDDNNNNTNNNKNN</sequence>
<feature type="transmembrane region" description="Helical" evidence="1">
    <location>
        <begin position="479"/>
        <end position="502"/>
    </location>
</feature>
<dbReference type="Proteomes" id="UP000654075">
    <property type="component" value="Unassembled WGS sequence"/>
</dbReference>
<reference evidence="2" key="1">
    <citation type="submission" date="2021-02" db="EMBL/GenBank/DDBJ databases">
        <authorList>
            <person name="Dougan E. K."/>
            <person name="Rhodes N."/>
            <person name="Thang M."/>
            <person name="Chan C."/>
        </authorList>
    </citation>
    <scope>NUCLEOTIDE SEQUENCE</scope>
</reference>
<keyword evidence="3" id="KW-1185">Reference proteome</keyword>
<evidence type="ECO:0000313" key="3">
    <source>
        <dbReference type="Proteomes" id="UP000654075"/>
    </source>
</evidence>
<dbReference type="AlphaFoldDB" id="A0A813HPD3"/>
<feature type="non-terminal residue" evidence="2">
    <location>
        <position position="1"/>
    </location>
</feature>
<dbReference type="OrthoDB" id="441660at2759"/>